<name>A0A818YJI5_9BILA</name>
<dbReference type="EMBL" id="CAJOAX010001910">
    <property type="protein sequence ID" value="CAF3755627.1"/>
    <property type="molecule type" value="Genomic_DNA"/>
</dbReference>
<reference evidence="2" key="1">
    <citation type="submission" date="2021-02" db="EMBL/GenBank/DDBJ databases">
        <authorList>
            <person name="Nowell W R."/>
        </authorList>
    </citation>
    <scope>NUCLEOTIDE SEQUENCE</scope>
</reference>
<accession>A0A818YJI5</accession>
<dbReference type="EMBL" id="CAJNOO010000078">
    <property type="protein sequence ID" value="CAF0789231.1"/>
    <property type="molecule type" value="Genomic_DNA"/>
</dbReference>
<organism evidence="2 3">
    <name type="scientific">Rotaria sordida</name>
    <dbReference type="NCBI Taxonomy" id="392033"/>
    <lineage>
        <taxon>Eukaryota</taxon>
        <taxon>Metazoa</taxon>
        <taxon>Spiralia</taxon>
        <taxon>Gnathifera</taxon>
        <taxon>Rotifera</taxon>
        <taxon>Eurotatoria</taxon>
        <taxon>Bdelloidea</taxon>
        <taxon>Philodinida</taxon>
        <taxon>Philodinidae</taxon>
        <taxon>Rotaria</taxon>
    </lineage>
</organism>
<evidence type="ECO:0000313" key="2">
    <source>
        <dbReference type="EMBL" id="CAF3755627.1"/>
    </source>
</evidence>
<sequence>MWLYNVDLFSNRQKKSDYRWIWRDRTCVDIYTYCILNQAKAVPSNLPTILLEQTYETSVAFILDRPQHIIEQHLKRRMSSPKSSFSMALVTRLMLYLEFPVRASIVALTLVERWYSHMKMPVIKISQIDHQLDHDPITGDIQWNQQSIKILLENIERVIQKRELPSSIIDDSLIPWQTERTMHLCR</sequence>
<dbReference type="AlphaFoldDB" id="A0A818YJI5"/>
<comment type="caution">
    <text evidence="2">The sequence shown here is derived from an EMBL/GenBank/DDBJ whole genome shotgun (WGS) entry which is preliminary data.</text>
</comment>
<evidence type="ECO:0000313" key="3">
    <source>
        <dbReference type="Proteomes" id="UP000663823"/>
    </source>
</evidence>
<dbReference type="Proteomes" id="UP000663823">
    <property type="component" value="Unassembled WGS sequence"/>
</dbReference>
<protein>
    <submittedName>
        <fullName evidence="2">Uncharacterized protein</fullName>
    </submittedName>
</protein>
<proteinExistence type="predicted"/>
<evidence type="ECO:0000313" key="1">
    <source>
        <dbReference type="EMBL" id="CAF0789231.1"/>
    </source>
</evidence>
<dbReference type="OrthoDB" id="9984498at2759"/>
<gene>
    <name evidence="2" type="ORF">OTI717_LOCUS15828</name>
    <name evidence="1" type="ORF">RFH988_LOCUS3337</name>
</gene>
<dbReference type="Proteomes" id="UP000663882">
    <property type="component" value="Unassembled WGS sequence"/>
</dbReference>